<feature type="non-terminal residue" evidence="1">
    <location>
        <position position="269"/>
    </location>
</feature>
<proteinExistence type="predicted"/>
<name>A0A382XRI0_9ZZZZ</name>
<gene>
    <name evidence="1" type="ORF">METZ01_LOCUS426304</name>
</gene>
<accession>A0A382XRI0</accession>
<organism evidence="1">
    <name type="scientific">marine metagenome</name>
    <dbReference type="NCBI Taxonomy" id="408172"/>
    <lineage>
        <taxon>unclassified sequences</taxon>
        <taxon>metagenomes</taxon>
        <taxon>ecological metagenomes</taxon>
    </lineage>
</organism>
<feature type="non-terminal residue" evidence="1">
    <location>
        <position position="1"/>
    </location>
</feature>
<protein>
    <submittedName>
        <fullName evidence="1">Uncharacterized protein</fullName>
    </submittedName>
</protein>
<dbReference type="AlphaFoldDB" id="A0A382XRI0"/>
<evidence type="ECO:0000313" key="1">
    <source>
        <dbReference type="EMBL" id="SVD73450.1"/>
    </source>
</evidence>
<dbReference type="EMBL" id="UINC01169753">
    <property type="protein sequence ID" value="SVD73450.1"/>
    <property type="molecule type" value="Genomic_DNA"/>
</dbReference>
<reference evidence="1" key="1">
    <citation type="submission" date="2018-05" db="EMBL/GenBank/DDBJ databases">
        <authorList>
            <person name="Lanie J.A."/>
            <person name="Ng W.-L."/>
            <person name="Kazmierczak K.M."/>
            <person name="Andrzejewski T.M."/>
            <person name="Davidsen T.M."/>
            <person name="Wayne K.J."/>
            <person name="Tettelin H."/>
            <person name="Glass J.I."/>
            <person name="Rusch D."/>
            <person name="Podicherti R."/>
            <person name="Tsui H.-C.T."/>
            <person name="Winkler M.E."/>
        </authorList>
    </citation>
    <scope>NUCLEOTIDE SEQUENCE</scope>
</reference>
<sequence length="269" mass="31751">ANFSDSLESPFLDYPRIFYYLKESNFKVRTHTIENAPRDSWYVLHLNFFDHTLDYLDLIPEHIMKKINQGYFKLVMFYQEADNPAVIEQRLIELCEKHNNKSLYNLHDPKLIFFSGNSEANKQTVLCHYWPEIEYMFRRSVNFTKAARYSTNPRAKKFVCLNRVHKYWRACIAQELYNNNFSYHGYFSYLNIQQDDIEPFTAMPLDLDFLNDQAPHVTTLLNAAPLFADNISPSEANNYSTLCTELYQTSYFNFTLESFLDMDSSNGLG</sequence>